<evidence type="ECO:0000256" key="4">
    <source>
        <dbReference type="ARBA" id="ARBA00022643"/>
    </source>
</evidence>
<keyword evidence="2 6" id="KW-0597">Phosphoprotein</keyword>
<comment type="subunit">
    <text evidence="6">The complex is composed of six subunits: RnfA, RnfB, RnfC, RnfD, RnfE and RnfG.</text>
</comment>
<keyword evidence="5 6" id="KW-0249">Electron transport</keyword>
<keyword evidence="3 6" id="KW-0285">Flavoprotein</keyword>
<evidence type="ECO:0000256" key="1">
    <source>
        <dbReference type="ARBA" id="ARBA00022448"/>
    </source>
</evidence>
<proteinExistence type="inferred from homology"/>
<dbReference type="GO" id="GO:0022900">
    <property type="term" value="P:electron transport chain"/>
    <property type="evidence" value="ECO:0007669"/>
    <property type="project" value="UniProtKB-UniRule"/>
</dbReference>
<accession>A0A9D2RFZ0</accession>
<dbReference type="EMBL" id="DWUU01000028">
    <property type="protein sequence ID" value="HJD42308.1"/>
    <property type="molecule type" value="Genomic_DNA"/>
</dbReference>
<dbReference type="GO" id="GO:0009055">
    <property type="term" value="F:electron transfer activity"/>
    <property type="evidence" value="ECO:0007669"/>
    <property type="project" value="InterPro"/>
</dbReference>
<evidence type="ECO:0000256" key="3">
    <source>
        <dbReference type="ARBA" id="ARBA00022630"/>
    </source>
</evidence>
<evidence type="ECO:0000259" key="7">
    <source>
        <dbReference type="SMART" id="SM00900"/>
    </source>
</evidence>
<sequence>MNNIVKNTLILTAITVVSGLLLGVVYDITKEPIAQAQENTKQEAYRTVLSDASEFETVEFDADAAASLLSENGYTSDVITEIAEGMDAGGATVGYVISVQSSEAYDGSLSLSVGIASDGTVKGIEMLEISETAGLGMKADEAEFKDQFKDKNVQKFTYTKTGEDGDDKIDAISGATITTNAVTNAVDSALVYFQNELGGGVNE</sequence>
<evidence type="ECO:0000313" key="9">
    <source>
        <dbReference type="Proteomes" id="UP000823909"/>
    </source>
</evidence>
<dbReference type="GO" id="GO:0010181">
    <property type="term" value="F:FMN binding"/>
    <property type="evidence" value="ECO:0007669"/>
    <property type="project" value="InterPro"/>
</dbReference>
<dbReference type="Pfam" id="PF04205">
    <property type="entry name" value="FMN_bind"/>
    <property type="match status" value="1"/>
</dbReference>
<name>A0A9D2RFZ0_9FIRM</name>
<keyword evidence="6" id="KW-1278">Translocase</keyword>
<organism evidence="8 9">
    <name type="scientific">Candidatus Mediterraneibacter quadrami</name>
    <dbReference type="NCBI Taxonomy" id="2838684"/>
    <lineage>
        <taxon>Bacteria</taxon>
        <taxon>Bacillati</taxon>
        <taxon>Bacillota</taxon>
        <taxon>Clostridia</taxon>
        <taxon>Lachnospirales</taxon>
        <taxon>Lachnospiraceae</taxon>
        <taxon>Mediterraneibacter</taxon>
    </lineage>
</organism>
<dbReference type="SMART" id="SM00900">
    <property type="entry name" value="FMN_bind"/>
    <property type="match status" value="1"/>
</dbReference>
<feature type="modified residue" description="FMN phosphoryl threonine" evidence="6">
    <location>
        <position position="176"/>
    </location>
</feature>
<keyword evidence="6" id="KW-1003">Cell membrane</keyword>
<dbReference type="PANTHER" id="PTHR36118">
    <property type="entry name" value="ION-TRANSLOCATING OXIDOREDUCTASE COMPLEX SUBUNIT G"/>
    <property type="match status" value="1"/>
</dbReference>
<evidence type="ECO:0000256" key="2">
    <source>
        <dbReference type="ARBA" id="ARBA00022553"/>
    </source>
</evidence>
<dbReference type="GO" id="GO:0005886">
    <property type="term" value="C:plasma membrane"/>
    <property type="evidence" value="ECO:0007669"/>
    <property type="project" value="UniProtKB-SubCell"/>
</dbReference>
<comment type="cofactor">
    <cofactor evidence="6">
        <name>FMN</name>
        <dbReference type="ChEBI" id="CHEBI:58210"/>
    </cofactor>
</comment>
<dbReference type="Proteomes" id="UP000823909">
    <property type="component" value="Unassembled WGS sequence"/>
</dbReference>
<dbReference type="InterPro" id="IPR010209">
    <property type="entry name" value="Ion_transpt_RnfG/RsxG"/>
</dbReference>
<protein>
    <recommendedName>
        <fullName evidence="6">Ion-translocating oxidoreductase complex subunit G</fullName>
        <ecNumber evidence="6">7.-.-.-</ecNumber>
    </recommendedName>
    <alternativeName>
        <fullName evidence="6">Rnf electron transport complex subunit G</fullName>
    </alternativeName>
</protein>
<dbReference type="EC" id="7.-.-.-" evidence="6"/>
<keyword evidence="4 6" id="KW-0288">FMN</keyword>
<keyword evidence="6" id="KW-0472">Membrane</keyword>
<comment type="caution">
    <text evidence="8">The sequence shown here is derived from an EMBL/GenBank/DDBJ whole genome shotgun (WGS) entry which is preliminary data.</text>
</comment>
<evidence type="ECO:0000256" key="5">
    <source>
        <dbReference type="ARBA" id="ARBA00022982"/>
    </source>
</evidence>
<evidence type="ECO:0000256" key="6">
    <source>
        <dbReference type="HAMAP-Rule" id="MF_00479"/>
    </source>
</evidence>
<keyword evidence="1 6" id="KW-0813">Transport</keyword>
<comment type="similarity">
    <text evidence="6">Belongs to the RnfG family.</text>
</comment>
<comment type="function">
    <text evidence="6">Part of a membrane-bound complex that couples electron transfer with translocation of ions across the membrane.</text>
</comment>
<dbReference type="NCBIfam" id="TIGR01947">
    <property type="entry name" value="rnfG"/>
    <property type="match status" value="1"/>
</dbReference>
<gene>
    <name evidence="6" type="primary">rnfG</name>
    <name evidence="8" type="ORF">H9910_04785</name>
</gene>
<evidence type="ECO:0000313" key="8">
    <source>
        <dbReference type="EMBL" id="HJD42308.1"/>
    </source>
</evidence>
<dbReference type="Gene3D" id="3.90.1010.20">
    <property type="match status" value="1"/>
</dbReference>
<keyword evidence="6" id="KW-1133">Transmembrane helix</keyword>
<dbReference type="InterPro" id="IPR007329">
    <property type="entry name" value="FMN-bd"/>
</dbReference>
<keyword evidence="6" id="KW-0812">Transmembrane</keyword>
<dbReference type="HAMAP" id="MF_00479">
    <property type="entry name" value="RsxG_RnfG"/>
    <property type="match status" value="1"/>
</dbReference>
<comment type="subcellular location">
    <subcellularLocation>
        <location evidence="6">Cell membrane</location>
        <topology evidence="6">Single-pass membrane protein</topology>
    </subcellularLocation>
</comment>
<reference evidence="8" key="2">
    <citation type="submission" date="2021-04" db="EMBL/GenBank/DDBJ databases">
        <authorList>
            <person name="Gilroy R."/>
        </authorList>
    </citation>
    <scope>NUCLEOTIDE SEQUENCE</scope>
    <source>
        <strain evidence="8">ChiBcec15-3976</strain>
    </source>
</reference>
<feature type="domain" description="FMN-binding" evidence="7">
    <location>
        <begin position="104"/>
        <end position="193"/>
    </location>
</feature>
<reference evidence="8" key="1">
    <citation type="journal article" date="2021" name="PeerJ">
        <title>Extensive microbial diversity within the chicken gut microbiome revealed by metagenomics and culture.</title>
        <authorList>
            <person name="Gilroy R."/>
            <person name="Ravi A."/>
            <person name="Getino M."/>
            <person name="Pursley I."/>
            <person name="Horton D.L."/>
            <person name="Alikhan N.F."/>
            <person name="Baker D."/>
            <person name="Gharbi K."/>
            <person name="Hall N."/>
            <person name="Watson M."/>
            <person name="Adriaenssens E.M."/>
            <person name="Foster-Nyarko E."/>
            <person name="Jarju S."/>
            <person name="Secka A."/>
            <person name="Antonio M."/>
            <person name="Oren A."/>
            <person name="Chaudhuri R.R."/>
            <person name="La Ragione R."/>
            <person name="Hildebrand F."/>
            <person name="Pallen M.J."/>
        </authorList>
    </citation>
    <scope>NUCLEOTIDE SEQUENCE</scope>
    <source>
        <strain evidence="8">ChiBcec15-3976</strain>
    </source>
</reference>
<dbReference type="PANTHER" id="PTHR36118:SF1">
    <property type="entry name" value="ION-TRANSLOCATING OXIDOREDUCTASE COMPLEX SUBUNIT G"/>
    <property type="match status" value="1"/>
</dbReference>
<dbReference type="AlphaFoldDB" id="A0A9D2RFZ0"/>
<dbReference type="PIRSF" id="PIRSF006091">
    <property type="entry name" value="E_trnsport_RnfG"/>
    <property type="match status" value="1"/>
</dbReference>